<proteinExistence type="predicted"/>
<accession>A0ABS8XM27</accession>
<dbReference type="PROSITE" id="PS51257">
    <property type="entry name" value="PROKAR_LIPOPROTEIN"/>
    <property type="match status" value="1"/>
</dbReference>
<reference evidence="2 3" key="1">
    <citation type="submission" date="2021-12" db="EMBL/GenBank/DDBJ databases">
        <title>Genome seq of P8.</title>
        <authorList>
            <person name="Seo T."/>
        </authorList>
    </citation>
    <scope>NUCLEOTIDE SEQUENCE [LARGE SCALE GENOMIC DNA]</scope>
    <source>
        <strain evidence="2 3">P8</strain>
    </source>
</reference>
<sequence>MKTPCRHAPALLLPAIVLSACGGVAPDFSPVADAMAQGLTCAITNCTESSTLNVDEISPQFTVTQTDDEAQVVVEGSLGKSANLLTTVQPAANESLTASVDGGAEVAMADVSGNRMRYKATLRATSAQPVVRIVFTRAGVRHVSEATMPARFTVLQPTGMAVLTRTSPDLPVRLTLSTMRDTSPAATGSCSRTDNSSFAVDGAALFYASEDSIAGGYRLVASGVDDALNAESRRANKDVATTPLVSRCQLTVAWRHSGASGTVAPTMNQHGFLRPTRVATHALTYDGQR</sequence>
<feature type="chain" id="PRO_5047136182" description="Lipoprotein" evidence="1">
    <location>
        <begin position="21"/>
        <end position="289"/>
    </location>
</feature>
<keyword evidence="3" id="KW-1185">Reference proteome</keyword>
<organism evidence="2 3">
    <name type="scientific">Pelomonas cellulosilytica</name>
    <dbReference type="NCBI Taxonomy" id="2906762"/>
    <lineage>
        <taxon>Bacteria</taxon>
        <taxon>Pseudomonadati</taxon>
        <taxon>Pseudomonadota</taxon>
        <taxon>Betaproteobacteria</taxon>
        <taxon>Burkholderiales</taxon>
        <taxon>Sphaerotilaceae</taxon>
        <taxon>Roseateles</taxon>
    </lineage>
</organism>
<evidence type="ECO:0008006" key="4">
    <source>
        <dbReference type="Google" id="ProtNLM"/>
    </source>
</evidence>
<evidence type="ECO:0000313" key="2">
    <source>
        <dbReference type="EMBL" id="MCE4553839.1"/>
    </source>
</evidence>
<feature type="signal peptide" evidence="1">
    <location>
        <begin position="1"/>
        <end position="20"/>
    </location>
</feature>
<comment type="caution">
    <text evidence="2">The sequence shown here is derived from an EMBL/GenBank/DDBJ whole genome shotgun (WGS) entry which is preliminary data.</text>
</comment>
<keyword evidence="1" id="KW-0732">Signal</keyword>
<evidence type="ECO:0000313" key="3">
    <source>
        <dbReference type="Proteomes" id="UP001200741"/>
    </source>
</evidence>
<dbReference type="Proteomes" id="UP001200741">
    <property type="component" value="Unassembled WGS sequence"/>
</dbReference>
<gene>
    <name evidence="2" type="ORF">LXT13_05170</name>
</gene>
<protein>
    <recommendedName>
        <fullName evidence="4">Lipoprotein</fullName>
    </recommendedName>
</protein>
<evidence type="ECO:0000256" key="1">
    <source>
        <dbReference type="SAM" id="SignalP"/>
    </source>
</evidence>
<dbReference type="EMBL" id="JAJTWU010000002">
    <property type="protein sequence ID" value="MCE4553839.1"/>
    <property type="molecule type" value="Genomic_DNA"/>
</dbReference>
<dbReference type="RefSeq" id="WP_233370551.1">
    <property type="nucleotide sequence ID" value="NZ_JAJTWU010000002.1"/>
</dbReference>
<name>A0ABS8XM27_9BURK</name>